<evidence type="ECO:0008006" key="5">
    <source>
        <dbReference type="Google" id="ProtNLM"/>
    </source>
</evidence>
<keyword evidence="2" id="KW-0472">Membrane</keyword>
<dbReference type="PANTHER" id="PTHR38488">
    <property type="entry name" value="OXIDOREDUCTASE 9.5 KDA SUBUNIT, PUTATIVE (AFU_ORTHOLOGUE AFUA_5G08980)-RELATED"/>
    <property type="match status" value="1"/>
</dbReference>
<evidence type="ECO:0000313" key="4">
    <source>
        <dbReference type="Proteomes" id="UP000777482"/>
    </source>
</evidence>
<organism evidence="3 4">
    <name type="scientific">Rhodotorula mucilaginosa</name>
    <name type="common">Yeast</name>
    <name type="synonym">Rhodotorula rubra</name>
    <dbReference type="NCBI Taxonomy" id="5537"/>
    <lineage>
        <taxon>Eukaryota</taxon>
        <taxon>Fungi</taxon>
        <taxon>Dikarya</taxon>
        <taxon>Basidiomycota</taxon>
        <taxon>Pucciniomycotina</taxon>
        <taxon>Microbotryomycetes</taxon>
        <taxon>Sporidiobolales</taxon>
        <taxon>Sporidiobolaceae</taxon>
        <taxon>Rhodotorula</taxon>
    </lineage>
</organism>
<protein>
    <recommendedName>
        <fullName evidence="5">NADH-ubiquinone oxidoreductase 9.5 kDa subunit</fullName>
    </recommendedName>
</protein>
<keyword evidence="2" id="KW-1133">Transmembrane helix</keyword>
<dbReference type="Proteomes" id="UP000777482">
    <property type="component" value="Unassembled WGS sequence"/>
</dbReference>
<gene>
    <name evidence="3" type="ORF">C6P46_001733</name>
</gene>
<dbReference type="CDD" id="cd22903">
    <property type="entry name" value="NI9M"/>
    <property type="match status" value="1"/>
</dbReference>
<sequence>MSALFSPFRRTYSYLPAVYYSIWLGFLGPVMVVTVPEIRKRFFGYKPVERPPTSYPLPNRPREATEGYEDGWELKA</sequence>
<evidence type="ECO:0000313" key="3">
    <source>
        <dbReference type="EMBL" id="KAG0664269.1"/>
    </source>
</evidence>
<reference evidence="3 4" key="1">
    <citation type="submission" date="2020-11" db="EMBL/GenBank/DDBJ databases">
        <title>Kefir isolates.</title>
        <authorList>
            <person name="Marcisauskas S."/>
            <person name="Kim Y."/>
            <person name="Blasche S."/>
        </authorList>
    </citation>
    <scope>NUCLEOTIDE SEQUENCE [LARGE SCALE GENOMIC DNA]</scope>
    <source>
        <strain evidence="3 4">KR</strain>
    </source>
</reference>
<evidence type="ECO:0000256" key="1">
    <source>
        <dbReference type="SAM" id="MobiDB-lite"/>
    </source>
</evidence>
<proteinExistence type="predicted"/>
<keyword evidence="2" id="KW-0812">Transmembrane</keyword>
<dbReference type="InterPro" id="IPR039961">
    <property type="entry name" value="Nuo9.5"/>
</dbReference>
<dbReference type="PANTHER" id="PTHR38488:SF1">
    <property type="entry name" value="OXIDOREDUCTASE 9.5 KDA SUBUNIT, PUTATIVE (AFU_ORTHOLOGUE AFUA_5G08980)-RELATED"/>
    <property type="match status" value="1"/>
</dbReference>
<accession>A0A9P6W6R3</accession>
<evidence type="ECO:0000256" key="2">
    <source>
        <dbReference type="SAM" id="Phobius"/>
    </source>
</evidence>
<comment type="caution">
    <text evidence="3">The sequence shown here is derived from an EMBL/GenBank/DDBJ whole genome shotgun (WGS) entry which is preliminary data.</text>
</comment>
<feature type="transmembrane region" description="Helical" evidence="2">
    <location>
        <begin position="17"/>
        <end position="36"/>
    </location>
</feature>
<name>A0A9P6W6R3_RHOMI</name>
<dbReference type="EMBL" id="PUHQ01000015">
    <property type="protein sequence ID" value="KAG0664269.1"/>
    <property type="molecule type" value="Genomic_DNA"/>
</dbReference>
<feature type="region of interest" description="Disordered" evidence="1">
    <location>
        <begin position="54"/>
        <end position="76"/>
    </location>
</feature>
<dbReference type="OrthoDB" id="2093409at2759"/>
<dbReference type="AlphaFoldDB" id="A0A9P6W6R3"/>
<feature type="compositionally biased region" description="Acidic residues" evidence="1">
    <location>
        <begin position="66"/>
        <end position="76"/>
    </location>
</feature>
<keyword evidence="4" id="KW-1185">Reference proteome</keyword>